<gene>
    <name evidence="12" type="ORF">E4U57_005989</name>
</gene>
<proteinExistence type="inferred from homology"/>
<keyword evidence="6 9" id="KW-0067">ATP-binding</keyword>
<evidence type="ECO:0000256" key="7">
    <source>
        <dbReference type="ARBA" id="ARBA00047899"/>
    </source>
</evidence>
<feature type="domain" description="Protein kinase" evidence="11">
    <location>
        <begin position="50"/>
        <end position="405"/>
    </location>
</feature>
<dbReference type="InterPro" id="IPR051334">
    <property type="entry name" value="SRPK"/>
</dbReference>
<dbReference type="Proteomes" id="UP000742024">
    <property type="component" value="Unassembled WGS sequence"/>
</dbReference>
<keyword evidence="3" id="KW-0808">Transferase</keyword>
<dbReference type="SUPFAM" id="SSF56112">
    <property type="entry name" value="Protein kinase-like (PK-like)"/>
    <property type="match status" value="1"/>
</dbReference>
<evidence type="ECO:0000256" key="3">
    <source>
        <dbReference type="ARBA" id="ARBA00022679"/>
    </source>
</evidence>
<reference evidence="12 13" key="1">
    <citation type="journal article" date="2020" name="bioRxiv">
        <title>Whole genome comparisons of ergot fungi reveals the divergence and evolution of species within the genus Claviceps are the result of varying mechanisms driving genome evolution and host range expansion.</title>
        <authorList>
            <person name="Wyka S.A."/>
            <person name="Mondo S.J."/>
            <person name="Liu M."/>
            <person name="Dettman J."/>
            <person name="Nalam V."/>
            <person name="Broders K.D."/>
        </authorList>
    </citation>
    <scope>NUCLEOTIDE SEQUENCE [LARGE SCALE GENOMIC DNA]</scope>
    <source>
        <strain evidence="12 13">LM583</strain>
    </source>
</reference>
<keyword evidence="4 9" id="KW-0547">Nucleotide-binding</keyword>
<accession>A0ABQ7P2G1</accession>
<organism evidence="12 13">
    <name type="scientific">Claviceps arundinis</name>
    <dbReference type="NCBI Taxonomy" id="1623583"/>
    <lineage>
        <taxon>Eukaryota</taxon>
        <taxon>Fungi</taxon>
        <taxon>Dikarya</taxon>
        <taxon>Ascomycota</taxon>
        <taxon>Pezizomycotina</taxon>
        <taxon>Sordariomycetes</taxon>
        <taxon>Hypocreomycetidae</taxon>
        <taxon>Hypocreales</taxon>
        <taxon>Clavicipitaceae</taxon>
        <taxon>Claviceps</taxon>
    </lineage>
</organism>
<protein>
    <recommendedName>
        <fullName evidence="1">non-specific serine/threonine protein kinase</fullName>
        <ecNumber evidence="1">2.7.11.1</ecNumber>
    </recommendedName>
</protein>
<keyword evidence="2 10" id="KW-0723">Serine/threonine-protein kinase</keyword>
<comment type="catalytic activity">
    <reaction evidence="7">
        <text>L-threonyl-[protein] + ATP = O-phospho-L-threonyl-[protein] + ADP + H(+)</text>
        <dbReference type="Rhea" id="RHEA:46608"/>
        <dbReference type="Rhea" id="RHEA-COMP:11060"/>
        <dbReference type="Rhea" id="RHEA-COMP:11605"/>
        <dbReference type="ChEBI" id="CHEBI:15378"/>
        <dbReference type="ChEBI" id="CHEBI:30013"/>
        <dbReference type="ChEBI" id="CHEBI:30616"/>
        <dbReference type="ChEBI" id="CHEBI:61977"/>
        <dbReference type="ChEBI" id="CHEBI:456216"/>
        <dbReference type="EC" id="2.7.11.1"/>
    </reaction>
</comment>
<evidence type="ECO:0000256" key="9">
    <source>
        <dbReference type="PROSITE-ProRule" id="PRU10141"/>
    </source>
</evidence>
<dbReference type="Gene3D" id="1.10.510.10">
    <property type="entry name" value="Transferase(Phosphotransferase) domain 1"/>
    <property type="match status" value="1"/>
</dbReference>
<dbReference type="SMART" id="SM00220">
    <property type="entry name" value="S_TKc"/>
    <property type="match status" value="1"/>
</dbReference>
<evidence type="ECO:0000256" key="4">
    <source>
        <dbReference type="ARBA" id="ARBA00022741"/>
    </source>
</evidence>
<dbReference type="EC" id="2.7.11.1" evidence="1"/>
<dbReference type="Pfam" id="PF00069">
    <property type="entry name" value="Pkinase"/>
    <property type="match status" value="1"/>
</dbReference>
<dbReference type="Gene3D" id="3.30.200.20">
    <property type="entry name" value="Phosphorylase Kinase, domain 1"/>
    <property type="match status" value="1"/>
</dbReference>
<dbReference type="InterPro" id="IPR008271">
    <property type="entry name" value="Ser/Thr_kinase_AS"/>
</dbReference>
<dbReference type="EMBL" id="SRPR01000497">
    <property type="protein sequence ID" value="KAG5952548.1"/>
    <property type="molecule type" value="Genomic_DNA"/>
</dbReference>
<dbReference type="InterPro" id="IPR011009">
    <property type="entry name" value="Kinase-like_dom_sf"/>
</dbReference>
<evidence type="ECO:0000256" key="8">
    <source>
        <dbReference type="ARBA" id="ARBA00048679"/>
    </source>
</evidence>
<evidence type="ECO:0000313" key="12">
    <source>
        <dbReference type="EMBL" id="KAG5952548.1"/>
    </source>
</evidence>
<comment type="catalytic activity">
    <reaction evidence="8">
        <text>L-seryl-[protein] + ATP = O-phospho-L-seryl-[protein] + ADP + H(+)</text>
        <dbReference type="Rhea" id="RHEA:17989"/>
        <dbReference type="Rhea" id="RHEA-COMP:9863"/>
        <dbReference type="Rhea" id="RHEA-COMP:11604"/>
        <dbReference type="ChEBI" id="CHEBI:15378"/>
        <dbReference type="ChEBI" id="CHEBI:29999"/>
        <dbReference type="ChEBI" id="CHEBI:30616"/>
        <dbReference type="ChEBI" id="CHEBI:83421"/>
        <dbReference type="ChEBI" id="CHEBI:456216"/>
        <dbReference type="EC" id="2.7.11.1"/>
    </reaction>
</comment>
<dbReference type="PROSITE" id="PS00107">
    <property type="entry name" value="PROTEIN_KINASE_ATP"/>
    <property type="match status" value="1"/>
</dbReference>
<dbReference type="InterPro" id="IPR017441">
    <property type="entry name" value="Protein_kinase_ATP_BS"/>
</dbReference>
<keyword evidence="5" id="KW-0418">Kinase</keyword>
<dbReference type="PROSITE" id="PS50011">
    <property type="entry name" value="PROTEIN_KINASE_DOM"/>
    <property type="match status" value="1"/>
</dbReference>
<dbReference type="PANTHER" id="PTHR47634">
    <property type="entry name" value="PROTEIN KINASE DOMAIN-CONTAINING PROTEIN-RELATED"/>
    <property type="match status" value="1"/>
</dbReference>
<evidence type="ECO:0000256" key="1">
    <source>
        <dbReference type="ARBA" id="ARBA00012513"/>
    </source>
</evidence>
<comment type="similarity">
    <text evidence="10">Belongs to the protein kinase superfamily.</text>
</comment>
<dbReference type="InterPro" id="IPR000719">
    <property type="entry name" value="Prot_kinase_dom"/>
</dbReference>
<dbReference type="PROSITE" id="PS00108">
    <property type="entry name" value="PROTEIN_KINASE_ST"/>
    <property type="match status" value="1"/>
</dbReference>
<evidence type="ECO:0000256" key="2">
    <source>
        <dbReference type="ARBA" id="ARBA00022527"/>
    </source>
</evidence>
<sequence>MPCDWERLVLYSSGRKPACGIHEPIEEAHWSERLEYFHSTRPGQILDDRFKTIAKLGFGSGSTVWLAKNLKLRWRKSKLPRYVVIKITASDVDDEADEKGWLRIVANANPSHEGLKHIQVPLDTFDLQGISGTHPCLVFEPMRGNLCQFPLPMFKDYIRSLLQALDYLHTECRLIHTDLKEDNILITMEHESVLKDLIDNYKTNSQPTYTRKEDGHVTYMSHDKMGDIRVGHCLLRLADFNTCFTLPPGNRHHQGRIQSDQYRAPEVLVGFPWSYKVDIWNLGLMMFNLLEDINLFNPVGEDGEYDAHVHLAQIISYLGKAPPLMVKRERESREILPGVPMMNEKGEDCETMNEYWGGPFFDDDGFMIRKGLIQEERCLVSLVTELQGKDKALFANFATGMIRWLEAIVSTDGFPRIERLLKSSCNILFSPKKIKYREGKVKVVTSGTFDAPAGETSAGSMRVCLMIDPEGLCATVVGETIVVGALRQDGLPARRPGL</sequence>
<dbReference type="PANTHER" id="PTHR47634:SF9">
    <property type="entry name" value="PROTEIN KINASE DOMAIN-CONTAINING PROTEIN-RELATED"/>
    <property type="match status" value="1"/>
</dbReference>
<name>A0ABQ7P2G1_9HYPO</name>
<evidence type="ECO:0000256" key="10">
    <source>
        <dbReference type="RuleBase" id="RU000304"/>
    </source>
</evidence>
<evidence type="ECO:0000259" key="11">
    <source>
        <dbReference type="PROSITE" id="PS50011"/>
    </source>
</evidence>
<evidence type="ECO:0000313" key="13">
    <source>
        <dbReference type="Proteomes" id="UP000742024"/>
    </source>
</evidence>
<keyword evidence="13" id="KW-1185">Reference proteome</keyword>
<feature type="binding site" evidence="9">
    <location>
        <position position="86"/>
    </location>
    <ligand>
        <name>ATP</name>
        <dbReference type="ChEBI" id="CHEBI:30616"/>
    </ligand>
</feature>
<evidence type="ECO:0000256" key="6">
    <source>
        <dbReference type="ARBA" id="ARBA00022840"/>
    </source>
</evidence>
<evidence type="ECO:0000256" key="5">
    <source>
        <dbReference type="ARBA" id="ARBA00022777"/>
    </source>
</evidence>
<comment type="caution">
    <text evidence="12">The sequence shown here is derived from an EMBL/GenBank/DDBJ whole genome shotgun (WGS) entry which is preliminary data.</text>
</comment>